<evidence type="ECO:0000256" key="1">
    <source>
        <dbReference type="ARBA" id="ARBA00022603"/>
    </source>
</evidence>
<proteinExistence type="predicted"/>
<feature type="domain" description="Methyltransferase" evidence="4">
    <location>
        <begin position="39"/>
        <end position="132"/>
    </location>
</feature>
<evidence type="ECO:0000313" key="6">
    <source>
        <dbReference type="Proteomes" id="UP000570493"/>
    </source>
</evidence>
<dbReference type="Pfam" id="PF13649">
    <property type="entry name" value="Methyltransf_25"/>
    <property type="match status" value="1"/>
</dbReference>
<evidence type="ECO:0000259" key="4">
    <source>
        <dbReference type="Pfam" id="PF13649"/>
    </source>
</evidence>
<dbReference type="Gene3D" id="3.40.50.150">
    <property type="entry name" value="Vaccinia Virus protein VP39"/>
    <property type="match status" value="1"/>
</dbReference>
<dbReference type="Proteomes" id="UP000570493">
    <property type="component" value="Unassembled WGS sequence"/>
</dbReference>
<dbReference type="EMBL" id="JABBMT010000005">
    <property type="protein sequence ID" value="NMM40148.1"/>
    <property type="molecule type" value="Genomic_DNA"/>
</dbReference>
<evidence type="ECO:0000256" key="3">
    <source>
        <dbReference type="ARBA" id="ARBA00022691"/>
    </source>
</evidence>
<keyword evidence="2" id="KW-0808">Transferase</keyword>
<comment type="caution">
    <text evidence="5">The sequence shown here is derived from an EMBL/GenBank/DDBJ whole genome shotgun (WGS) entry which is preliminary data.</text>
</comment>
<dbReference type="SUPFAM" id="SSF53335">
    <property type="entry name" value="S-adenosyl-L-methionine-dependent methyltransferases"/>
    <property type="match status" value="1"/>
</dbReference>
<dbReference type="GO" id="GO:0032259">
    <property type="term" value="P:methylation"/>
    <property type="evidence" value="ECO:0007669"/>
    <property type="project" value="UniProtKB-KW"/>
</dbReference>
<dbReference type="PANTHER" id="PTHR43464:SF19">
    <property type="entry name" value="UBIQUINONE BIOSYNTHESIS O-METHYLTRANSFERASE, MITOCHONDRIAL"/>
    <property type="match status" value="1"/>
</dbReference>
<dbReference type="RefSeq" id="WP_169019233.1">
    <property type="nucleotide sequence ID" value="NZ_JABBMT010000005.1"/>
</dbReference>
<evidence type="ECO:0000313" key="5">
    <source>
        <dbReference type="EMBL" id="NMM40148.1"/>
    </source>
</evidence>
<dbReference type="PANTHER" id="PTHR43464">
    <property type="entry name" value="METHYLTRANSFERASE"/>
    <property type="match status" value="1"/>
</dbReference>
<evidence type="ECO:0000256" key="2">
    <source>
        <dbReference type="ARBA" id="ARBA00022679"/>
    </source>
</evidence>
<keyword evidence="1 5" id="KW-0489">Methyltransferase</keyword>
<name>A0A7Y0HBA5_9GAMM</name>
<organism evidence="5 6">
    <name type="scientific">Pseudoalteromonas arctica</name>
    <dbReference type="NCBI Taxonomy" id="394751"/>
    <lineage>
        <taxon>Bacteria</taxon>
        <taxon>Pseudomonadati</taxon>
        <taxon>Pseudomonadota</taxon>
        <taxon>Gammaproteobacteria</taxon>
        <taxon>Alteromonadales</taxon>
        <taxon>Pseudoalteromonadaceae</taxon>
        <taxon>Pseudoalteromonas</taxon>
    </lineage>
</organism>
<keyword evidence="3" id="KW-0949">S-adenosyl-L-methionine</keyword>
<dbReference type="GO" id="GO:0008168">
    <property type="term" value="F:methyltransferase activity"/>
    <property type="evidence" value="ECO:0007669"/>
    <property type="project" value="UniProtKB-KW"/>
</dbReference>
<gene>
    <name evidence="5" type="ORF">HHO47_04625</name>
</gene>
<keyword evidence="6" id="KW-1185">Reference proteome</keyword>
<accession>A0A7Y0HBA5</accession>
<sequence>MGNWQNIYQQGRQLNKYPYDAIVSLVMRLRHTNSSLSALELGCGAGNNIVFMAEEGVDVAGIDISSVALDFAQERLTRLQLKADLVNGHFTQLPWQDNSFDLVIDRSALNCVPRSDILVALSESYRVLKPGGCIFSIMYADTHPAFINSGYQHDGFARQFSPDYFSDIDGLFFASKADVCELFSKFAITQQSYDVSYDQNDKITSAQRSIVAYKSPIAQIT</sequence>
<protein>
    <submittedName>
        <fullName evidence="5">Class I SAM-dependent methyltransferase</fullName>
    </submittedName>
</protein>
<dbReference type="InterPro" id="IPR029063">
    <property type="entry name" value="SAM-dependent_MTases_sf"/>
</dbReference>
<dbReference type="InterPro" id="IPR041698">
    <property type="entry name" value="Methyltransf_25"/>
</dbReference>
<reference evidence="5" key="1">
    <citation type="submission" date="2020-04" db="EMBL/GenBank/DDBJ databases">
        <title>Genome Sequencing for Pseudoaltermonas arctica.</title>
        <authorList>
            <person name="Elkins N.S."/>
        </authorList>
    </citation>
    <scope>NUCLEOTIDE SEQUENCE [LARGE SCALE GENOMIC DNA]</scope>
    <source>
        <strain evidence="5">NEC-BIFX-2020_0012</strain>
    </source>
</reference>
<dbReference type="CDD" id="cd02440">
    <property type="entry name" value="AdoMet_MTases"/>
    <property type="match status" value="1"/>
</dbReference>
<dbReference type="AlphaFoldDB" id="A0A7Y0HBA5"/>